<evidence type="ECO:0000256" key="2">
    <source>
        <dbReference type="ARBA" id="ARBA00022801"/>
    </source>
</evidence>
<dbReference type="InterPro" id="IPR050695">
    <property type="entry name" value="N-acetylmuramoyl_amidase_3"/>
</dbReference>
<gene>
    <name evidence="6" type="ORF">IQ10_01253</name>
</gene>
<dbReference type="PANTHER" id="PTHR30404:SF0">
    <property type="entry name" value="N-ACETYLMURAMOYL-L-ALANINE AMIDASE AMIC"/>
    <property type="match status" value="1"/>
</dbReference>
<comment type="caution">
    <text evidence="6">The sequence shown here is derived from an EMBL/GenBank/DDBJ whole genome shotgun (WGS) entry which is preliminary data.</text>
</comment>
<dbReference type="RefSeq" id="WP_158639997.1">
    <property type="nucleotide sequence ID" value="NZ_VLKZ01000003.1"/>
</dbReference>
<accession>A0A562QMF9</accession>
<evidence type="ECO:0000259" key="5">
    <source>
        <dbReference type="PROSITE" id="PS51781"/>
    </source>
</evidence>
<dbReference type="Pfam" id="PF01520">
    <property type="entry name" value="Amidase_3"/>
    <property type="match status" value="1"/>
</dbReference>
<dbReference type="EMBL" id="VLKZ01000003">
    <property type="protein sequence ID" value="TWI57924.1"/>
    <property type="molecule type" value="Genomic_DNA"/>
</dbReference>
<dbReference type="Proteomes" id="UP000315711">
    <property type="component" value="Unassembled WGS sequence"/>
</dbReference>
<evidence type="ECO:0000313" key="6">
    <source>
        <dbReference type="EMBL" id="TWI57924.1"/>
    </source>
</evidence>
<keyword evidence="7" id="KW-1185">Reference proteome</keyword>
<dbReference type="Pfam" id="PF00395">
    <property type="entry name" value="SLH"/>
    <property type="match status" value="2"/>
</dbReference>
<name>A0A562QMF9_9BACI</name>
<feature type="domain" description="SH3b" evidence="5">
    <location>
        <begin position="212"/>
        <end position="275"/>
    </location>
</feature>
<dbReference type="PROSITE" id="PS51781">
    <property type="entry name" value="SH3B"/>
    <property type="match status" value="2"/>
</dbReference>
<dbReference type="GO" id="GO:0009253">
    <property type="term" value="P:peptidoglycan catabolic process"/>
    <property type="evidence" value="ECO:0007669"/>
    <property type="project" value="InterPro"/>
</dbReference>
<reference evidence="6 7" key="1">
    <citation type="journal article" date="2015" name="Stand. Genomic Sci.">
        <title>Genomic Encyclopedia of Bacterial and Archaeal Type Strains, Phase III: the genomes of soil and plant-associated and newly described type strains.</title>
        <authorList>
            <person name="Whitman W.B."/>
            <person name="Woyke T."/>
            <person name="Klenk H.P."/>
            <person name="Zhou Y."/>
            <person name="Lilburn T.G."/>
            <person name="Beck B.J."/>
            <person name="De Vos P."/>
            <person name="Vandamme P."/>
            <person name="Eisen J.A."/>
            <person name="Garrity G."/>
            <person name="Hugenholtz P."/>
            <person name="Kyrpides N.C."/>
        </authorList>
    </citation>
    <scope>NUCLEOTIDE SEQUENCE [LARGE SCALE GENOMIC DNA]</scope>
    <source>
        <strain evidence="6 7">CGMCC 1.10116</strain>
    </source>
</reference>
<protein>
    <submittedName>
        <fullName evidence="6">N-acetylmuramoyl-L-alanine amidase</fullName>
    </submittedName>
</protein>
<dbReference type="InterPro" id="IPR001119">
    <property type="entry name" value="SLH_dom"/>
</dbReference>
<dbReference type="SMART" id="SM00646">
    <property type="entry name" value="Ami_3"/>
    <property type="match status" value="1"/>
</dbReference>
<dbReference type="AlphaFoldDB" id="A0A562QMF9"/>
<dbReference type="CDD" id="cd02696">
    <property type="entry name" value="MurNAc-LAA"/>
    <property type="match status" value="1"/>
</dbReference>
<dbReference type="SUPFAM" id="SSF50044">
    <property type="entry name" value="SH3-domain"/>
    <property type="match status" value="1"/>
</dbReference>
<evidence type="ECO:0000256" key="3">
    <source>
        <dbReference type="ARBA" id="ARBA00023316"/>
    </source>
</evidence>
<dbReference type="SUPFAM" id="SSF53187">
    <property type="entry name" value="Zn-dependent exopeptidases"/>
    <property type="match status" value="1"/>
</dbReference>
<dbReference type="OrthoDB" id="9806267at2"/>
<dbReference type="InterPro" id="IPR036028">
    <property type="entry name" value="SH3-like_dom_sf"/>
</dbReference>
<feature type="domain" description="SLH" evidence="4">
    <location>
        <begin position="90"/>
        <end position="152"/>
    </location>
</feature>
<dbReference type="SMART" id="SM00287">
    <property type="entry name" value="SH3b"/>
    <property type="match status" value="2"/>
</dbReference>
<keyword evidence="3" id="KW-0961">Cell wall biogenesis/degradation</keyword>
<dbReference type="InterPro" id="IPR002508">
    <property type="entry name" value="MurNAc-LAA_cat"/>
</dbReference>
<evidence type="ECO:0000259" key="4">
    <source>
        <dbReference type="PROSITE" id="PS51272"/>
    </source>
</evidence>
<dbReference type="PANTHER" id="PTHR30404">
    <property type="entry name" value="N-ACETYLMURAMOYL-L-ALANINE AMIDASE"/>
    <property type="match status" value="1"/>
</dbReference>
<feature type="domain" description="SLH" evidence="4">
    <location>
        <begin position="153"/>
        <end position="209"/>
    </location>
</feature>
<keyword evidence="1" id="KW-0732">Signal</keyword>
<keyword evidence="2" id="KW-0378">Hydrolase</keyword>
<dbReference type="Pfam" id="PF08239">
    <property type="entry name" value="SH3_3"/>
    <property type="match status" value="2"/>
</dbReference>
<sequence>MGKKWMIATITILFTLLTIGVDTVSAQGKFSDVPNGSWGHSEIHYLKDKGIVNGKGNGLFGPNDKLTRAQAATIIVNAIGKGTMKINQNSSTYPDVRTNFWAYSSIERATQLGIFQGGQNGLFHPNDYISRAQMATIIARTFKLTGGSVSRFSDVGNQFWNTADIAALEMNGIVELGDRFRPNEYGSRAEFTTYLARALEPQFRVSNDGTVLFKGTVNVATTLNVRSAPNTNSSIIGTLVKGETVDVYGMDGEWLRIKYNGNAGYVHQSYIKQVKEPIKSPTPPTPIEKVIAQGKVTSATLNVRRGPSVNTEKIGQLSEGTIVEIYTYENDWAKIKYNGEFAYVSKNYLTSSAGSNSLKDLKIVVDPGHGGKDPGTAGNGLHEKDITLGVSLELERLLKDAGAKPMMTRRDDQFIELNDRAKFANDAQADLFISIHVNSSTATSANGTETWWNSTHASKESEALAKSINHRLVQELGMTDRGGKAGNFLVIRATKMTGVLVELGFLTNSNDAQKMKAADYNQKVAKSILKGIEDYYHL</sequence>
<feature type="domain" description="SH3b" evidence="5">
    <location>
        <begin position="291"/>
        <end position="353"/>
    </location>
</feature>
<dbReference type="InterPro" id="IPR003646">
    <property type="entry name" value="SH3-like_bac-type"/>
</dbReference>
<dbReference type="Gene3D" id="3.40.630.40">
    <property type="entry name" value="Zn-dependent exopeptidases"/>
    <property type="match status" value="1"/>
</dbReference>
<dbReference type="GO" id="GO:0071555">
    <property type="term" value="P:cell wall organization"/>
    <property type="evidence" value="ECO:0007669"/>
    <property type="project" value="UniProtKB-KW"/>
</dbReference>
<organism evidence="6 7">
    <name type="scientific">Halalkalibacter nanhaiisediminis</name>
    <dbReference type="NCBI Taxonomy" id="688079"/>
    <lineage>
        <taxon>Bacteria</taxon>
        <taxon>Bacillati</taxon>
        <taxon>Bacillota</taxon>
        <taxon>Bacilli</taxon>
        <taxon>Bacillales</taxon>
        <taxon>Bacillaceae</taxon>
        <taxon>Halalkalibacter</taxon>
    </lineage>
</organism>
<evidence type="ECO:0000256" key="1">
    <source>
        <dbReference type="ARBA" id="ARBA00022729"/>
    </source>
</evidence>
<dbReference type="GO" id="GO:0030288">
    <property type="term" value="C:outer membrane-bounded periplasmic space"/>
    <property type="evidence" value="ECO:0007669"/>
    <property type="project" value="TreeGrafter"/>
</dbReference>
<dbReference type="Gene3D" id="2.30.30.40">
    <property type="entry name" value="SH3 Domains"/>
    <property type="match status" value="2"/>
</dbReference>
<feature type="domain" description="SLH" evidence="4">
    <location>
        <begin position="26"/>
        <end position="89"/>
    </location>
</feature>
<dbReference type="PROSITE" id="PS51272">
    <property type="entry name" value="SLH"/>
    <property type="match status" value="3"/>
</dbReference>
<evidence type="ECO:0000313" key="7">
    <source>
        <dbReference type="Proteomes" id="UP000315711"/>
    </source>
</evidence>
<dbReference type="GO" id="GO:0008745">
    <property type="term" value="F:N-acetylmuramoyl-L-alanine amidase activity"/>
    <property type="evidence" value="ECO:0007669"/>
    <property type="project" value="InterPro"/>
</dbReference>
<proteinExistence type="predicted"/>